<keyword evidence="4 6" id="KW-0269">Exonuclease</keyword>
<dbReference type="EMBL" id="CP034852">
    <property type="protein sequence ID" value="QCI26964.1"/>
    <property type="molecule type" value="Genomic_DNA"/>
</dbReference>
<dbReference type="CDD" id="cd06135">
    <property type="entry name" value="Orn"/>
    <property type="match status" value="1"/>
</dbReference>
<dbReference type="InterPro" id="IPR036397">
    <property type="entry name" value="RNaseH_sf"/>
</dbReference>
<keyword evidence="3 6" id="KW-0378">Hydrolase</keyword>
<dbReference type="FunFam" id="3.30.420.10:FF:000003">
    <property type="entry name" value="Oligoribonuclease"/>
    <property type="match status" value="1"/>
</dbReference>
<dbReference type="GO" id="GO:0005737">
    <property type="term" value="C:cytoplasm"/>
    <property type="evidence" value="ECO:0007669"/>
    <property type="project" value="UniProtKB-SubCell"/>
</dbReference>
<evidence type="ECO:0000256" key="6">
    <source>
        <dbReference type="HAMAP-Rule" id="MF_00045"/>
    </source>
</evidence>
<protein>
    <recommendedName>
        <fullName evidence="5 6">Oligoribonuclease</fullName>
        <ecNumber evidence="6">3.1.-.-</ecNumber>
    </recommendedName>
</protein>
<keyword evidence="9" id="KW-1185">Reference proteome</keyword>
<gene>
    <name evidence="6" type="primary">orn</name>
    <name evidence="8" type="ORF">D9V80_02300</name>
</gene>
<dbReference type="PANTHER" id="PTHR11046">
    <property type="entry name" value="OLIGORIBONUCLEASE, MITOCHONDRIAL"/>
    <property type="match status" value="1"/>
</dbReference>
<evidence type="ECO:0000256" key="1">
    <source>
        <dbReference type="ARBA" id="ARBA00009921"/>
    </source>
</evidence>
<proteinExistence type="inferred from homology"/>
<dbReference type="Gene3D" id="3.30.420.10">
    <property type="entry name" value="Ribonuclease H-like superfamily/Ribonuclease H"/>
    <property type="match status" value="1"/>
</dbReference>
<evidence type="ECO:0000313" key="8">
    <source>
        <dbReference type="EMBL" id="QCI26964.1"/>
    </source>
</evidence>
<dbReference type="InterPro" id="IPR012337">
    <property type="entry name" value="RNaseH-like_sf"/>
</dbReference>
<organism evidence="8 9">
    <name type="scientific">Buchnera aphidicola</name>
    <name type="common">Thelaxes californica</name>
    <dbReference type="NCBI Taxonomy" id="1315998"/>
    <lineage>
        <taxon>Bacteria</taxon>
        <taxon>Pseudomonadati</taxon>
        <taxon>Pseudomonadota</taxon>
        <taxon>Gammaproteobacteria</taxon>
        <taxon>Enterobacterales</taxon>
        <taxon>Erwiniaceae</taxon>
        <taxon>Buchnera</taxon>
    </lineage>
</organism>
<dbReference type="EC" id="3.1.-.-" evidence="6"/>
<dbReference type="PANTHER" id="PTHR11046:SF0">
    <property type="entry name" value="OLIGORIBONUCLEASE, MITOCHONDRIAL"/>
    <property type="match status" value="1"/>
</dbReference>
<evidence type="ECO:0000256" key="3">
    <source>
        <dbReference type="ARBA" id="ARBA00022801"/>
    </source>
</evidence>
<evidence type="ECO:0000256" key="4">
    <source>
        <dbReference type="ARBA" id="ARBA00022839"/>
    </source>
</evidence>
<reference evidence="8 9" key="1">
    <citation type="submission" date="2018-12" db="EMBL/GenBank/DDBJ databases">
        <authorList>
            <person name="Chong R.A."/>
        </authorList>
    </citation>
    <scope>NUCLEOTIDE SEQUENCE [LARGE SCALE GENOMIC DNA]</scope>
    <source>
        <strain evidence="8 9">Tca</strain>
    </source>
</reference>
<evidence type="ECO:0000256" key="5">
    <source>
        <dbReference type="ARBA" id="ARBA00070964"/>
    </source>
</evidence>
<reference evidence="8 9" key="2">
    <citation type="submission" date="2019-05" db="EMBL/GenBank/DDBJ databases">
        <title>Genome evolution of the obligate endosymbiont Buchnera aphidicola.</title>
        <authorList>
            <person name="Moran N.A."/>
        </authorList>
    </citation>
    <scope>NUCLEOTIDE SEQUENCE [LARGE SCALE GENOMIC DNA]</scope>
    <source>
        <strain evidence="8 9">Tca</strain>
    </source>
</reference>
<dbReference type="SUPFAM" id="SSF53098">
    <property type="entry name" value="Ribonuclease H-like"/>
    <property type="match status" value="1"/>
</dbReference>
<comment type="subcellular location">
    <subcellularLocation>
        <location evidence="6">Cytoplasm</location>
    </subcellularLocation>
</comment>
<comment type="similarity">
    <text evidence="1 6">Belongs to the oligoribonuclease family.</text>
</comment>
<dbReference type="Pfam" id="PF00929">
    <property type="entry name" value="RNase_T"/>
    <property type="match status" value="1"/>
</dbReference>
<dbReference type="Proteomes" id="UP000298782">
    <property type="component" value="Chromosome"/>
</dbReference>
<feature type="domain" description="Exonuclease" evidence="7">
    <location>
        <begin position="5"/>
        <end position="178"/>
    </location>
</feature>
<keyword evidence="6" id="KW-0963">Cytoplasm</keyword>
<dbReference type="GO" id="GO:0003676">
    <property type="term" value="F:nucleic acid binding"/>
    <property type="evidence" value="ECO:0007669"/>
    <property type="project" value="InterPro"/>
</dbReference>
<dbReference type="HAMAP" id="MF_00045">
    <property type="entry name" value="Oligoribonuclease"/>
    <property type="match status" value="1"/>
</dbReference>
<dbReference type="SMART" id="SM00479">
    <property type="entry name" value="EXOIII"/>
    <property type="match status" value="1"/>
</dbReference>
<accession>A0A4D6YLW3</accession>
<comment type="function">
    <text evidence="6">3'-to-5' exoribonuclease specific for small oligoribonucleotides.</text>
</comment>
<dbReference type="RefSeq" id="WP_158353840.1">
    <property type="nucleotide sequence ID" value="NZ_CP034852.1"/>
</dbReference>
<dbReference type="GO" id="GO:0006259">
    <property type="term" value="P:DNA metabolic process"/>
    <property type="evidence" value="ECO:0007669"/>
    <property type="project" value="UniProtKB-ARBA"/>
</dbReference>
<name>A0A4D6YLW3_9GAMM</name>
<dbReference type="NCBIfam" id="NF003765">
    <property type="entry name" value="PRK05359.1"/>
    <property type="match status" value="1"/>
</dbReference>
<dbReference type="InterPro" id="IPR022894">
    <property type="entry name" value="Oligoribonuclease"/>
</dbReference>
<evidence type="ECO:0000256" key="2">
    <source>
        <dbReference type="ARBA" id="ARBA00022722"/>
    </source>
</evidence>
<keyword evidence="2 6" id="KW-0540">Nuclease</keyword>
<dbReference type="OrthoDB" id="9801329at2"/>
<dbReference type="AlphaFoldDB" id="A0A4D6YLW3"/>
<dbReference type="InterPro" id="IPR013520">
    <property type="entry name" value="Ribonucl_H"/>
</dbReference>
<evidence type="ECO:0000313" key="9">
    <source>
        <dbReference type="Proteomes" id="UP000298782"/>
    </source>
</evidence>
<dbReference type="GO" id="GO:0000175">
    <property type="term" value="F:3'-5'-RNA exonuclease activity"/>
    <property type="evidence" value="ECO:0007669"/>
    <property type="project" value="InterPro"/>
</dbReference>
<sequence length="179" mass="21155">MNQKNLIWLDLEMTGLDPNINKIIEIATVITDHQLNILDIGPIMAIYQNHTILNKMDPWNITTHTQTGLIKKVKNSTINEYQAEKKTIEFLTKWVKPQCSPLCGNTINQDRNFLKKYMPKLESYFHYRNIDVSTLKELAKRWKLEITHNIKKKKTHSALSDIYDSIEELLFYKKFFIKN</sequence>
<feature type="active site" evidence="6">
    <location>
        <position position="127"/>
    </location>
</feature>
<evidence type="ECO:0000259" key="7">
    <source>
        <dbReference type="SMART" id="SM00479"/>
    </source>
</evidence>